<dbReference type="EMBL" id="OU895877">
    <property type="protein sequence ID" value="CAG9799377.1"/>
    <property type="molecule type" value="Genomic_DNA"/>
</dbReference>
<evidence type="ECO:0000256" key="1">
    <source>
        <dbReference type="SAM" id="MobiDB-lite"/>
    </source>
</evidence>
<gene>
    <name evidence="2" type="ORF">CHIRRI_LOCUS2344</name>
</gene>
<feature type="compositionally biased region" description="Polar residues" evidence="1">
    <location>
        <begin position="351"/>
        <end position="363"/>
    </location>
</feature>
<feature type="region of interest" description="Disordered" evidence="1">
    <location>
        <begin position="99"/>
        <end position="125"/>
    </location>
</feature>
<feature type="region of interest" description="Disordered" evidence="1">
    <location>
        <begin position="932"/>
        <end position="951"/>
    </location>
</feature>
<feature type="compositionally biased region" description="Polar residues" evidence="1">
    <location>
        <begin position="433"/>
        <end position="442"/>
    </location>
</feature>
<feature type="compositionally biased region" description="Polar residues" evidence="1">
    <location>
        <begin position="519"/>
        <end position="530"/>
    </location>
</feature>
<sequence length="994" mass="112506">MGKNKKTRWRTFSFDGSKDETLISDSKLNDIDTQHNSSETPHKYSQILGDHHINYTSPINRSTIHNSKTRNSYNNKENYYNQRSAAKLALSKVPFGSHRTHKFPTTASATLKDNKKPEENGSSECKDVPAITTESIKFNEDEYTRITTPRQDVLFKKGYLSRMNNKTVSQPAVVSTTTESTAPNSSITTTNSDQESSVSTLSPATTPSMDYGQIDGMDFTAPLYYPGYYYDENGIMVIPAMYNGYNYYPNTSSATSPVYLMPYPYQYDPFFMAPNTEVPLSSEKDNSEEAQDDSVESVESNEKSENEGVKANSSTAEEENGARMSSEDATSNSSQREEAESDEKDAKQEQTEQNENSVNEQSSKQYLPFYPEFGYVYPTYGNGFYNGLCYYNGMPPQNRQTKLKRRKRFLSARNSHPSRSTETTTDYSDDDVGNSTTYSNRRYTPRHHNGWMYHHNNHYNYNQYHYNSKYHKMNVDKNANERTPHSNLNVNVQEFYPRDIQSKDEEKEQETPKSDVPAKSTNDLQNQSVPKTRGEMPIKNKTSHTSKVSNGRVTKKEIIDGIKSMEQQNINLVSASKIQINSSNNNNNSNNNKVDDEWNIIKNGKKIKVLKDTANGFLNSSESDAIIVGNVVEDNTEIIKEDAKPIVLPPEKINISIKKTTQQPQLSKSTLHASNNSKAKKNAKGKKNKKKSHLMAKQQDGFEIIEPEFGNNSDEHKKSEEEAINGIIEEDGDSASEYSIENISDTNIECEISNVVTVNECENINIVNELEPVKEIEEDEIVLKVLNVQASQPSDNSKNKDVDDAIIDISDEEISSRTSIEIDLSIAHEIAEIEKEEVKQGDENNSNDVFDDINFFENRKNIAELERDLMENLKMLDDGIDIKSPIINPLYDFPITSAVQKWLQEKQCESFESLFRIENFKKLSDLYDDCENDDDESDISDSPIKSEATDSDYASDIQVKINGSPASSNAKIDTKITSRCNNKIIVKESFCALM</sequence>
<feature type="compositionally biased region" description="Polar residues" evidence="1">
    <location>
        <begin position="658"/>
        <end position="672"/>
    </location>
</feature>
<name>A0A9N9RLY4_9DIPT</name>
<feature type="region of interest" description="Disordered" evidence="1">
    <location>
        <begin position="658"/>
        <end position="695"/>
    </location>
</feature>
<reference evidence="2" key="2">
    <citation type="submission" date="2022-10" db="EMBL/GenBank/DDBJ databases">
        <authorList>
            <consortium name="ENA_rothamsted_submissions"/>
            <consortium name="culmorum"/>
            <person name="King R."/>
        </authorList>
    </citation>
    <scope>NUCLEOTIDE SEQUENCE</scope>
</reference>
<dbReference type="Proteomes" id="UP001153620">
    <property type="component" value="Chromosome 1"/>
</dbReference>
<proteinExistence type="predicted"/>
<evidence type="ECO:0000313" key="3">
    <source>
        <dbReference type="Proteomes" id="UP001153620"/>
    </source>
</evidence>
<feature type="region of interest" description="Disordered" evidence="1">
    <location>
        <begin position="170"/>
        <end position="204"/>
    </location>
</feature>
<accession>A0A9N9RLY4</accession>
<reference evidence="2" key="1">
    <citation type="submission" date="2022-01" db="EMBL/GenBank/DDBJ databases">
        <authorList>
            <person name="King R."/>
        </authorList>
    </citation>
    <scope>NUCLEOTIDE SEQUENCE</scope>
</reference>
<feature type="region of interest" description="Disordered" evidence="1">
    <location>
        <begin position="502"/>
        <end position="550"/>
    </location>
</feature>
<evidence type="ECO:0000313" key="2">
    <source>
        <dbReference type="EMBL" id="CAG9799377.1"/>
    </source>
</evidence>
<dbReference type="AlphaFoldDB" id="A0A9N9RLY4"/>
<protein>
    <submittedName>
        <fullName evidence="2">Uncharacterized protein</fullName>
    </submittedName>
</protein>
<feature type="region of interest" description="Disordered" evidence="1">
    <location>
        <begin position="276"/>
        <end position="363"/>
    </location>
</feature>
<keyword evidence="3" id="KW-1185">Reference proteome</keyword>
<feature type="compositionally biased region" description="Basic and acidic residues" evidence="1">
    <location>
        <begin position="112"/>
        <end position="125"/>
    </location>
</feature>
<feature type="compositionally biased region" description="Basic and acidic residues" evidence="1">
    <location>
        <begin position="502"/>
        <end position="513"/>
    </location>
</feature>
<dbReference type="OrthoDB" id="8197936at2759"/>
<organism evidence="2 3">
    <name type="scientific">Chironomus riparius</name>
    <dbReference type="NCBI Taxonomy" id="315576"/>
    <lineage>
        <taxon>Eukaryota</taxon>
        <taxon>Metazoa</taxon>
        <taxon>Ecdysozoa</taxon>
        <taxon>Arthropoda</taxon>
        <taxon>Hexapoda</taxon>
        <taxon>Insecta</taxon>
        <taxon>Pterygota</taxon>
        <taxon>Neoptera</taxon>
        <taxon>Endopterygota</taxon>
        <taxon>Diptera</taxon>
        <taxon>Nematocera</taxon>
        <taxon>Chironomoidea</taxon>
        <taxon>Chironomidae</taxon>
        <taxon>Chironominae</taxon>
        <taxon>Chironomus</taxon>
    </lineage>
</organism>
<feature type="compositionally biased region" description="Basic residues" evidence="1">
    <location>
        <begin position="678"/>
        <end position="694"/>
    </location>
</feature>
<feature type="region of interest" description="Disordered" evidence="1">
    <location>
        <begin position="403"/>
        <end position="446"/>
    </location>
</feature>